<keyword evidence="2" id="KW-1185">Reference proteome</keyword>
<name>A0ABS4XA63_9MICC</name>
<sequence>MISRHAWSLARVWESVALSLLLGHDFAGGCDLGIRLAGAGRLHVAADLPCPGCRSRGRVADAHVEVGGVAIRAGVRLPARGVGPDAAVPDDVGDPGFTDDGGQQLVDVDAVLVEVESADHAAVRIVRVVVGRSGLVGRVADPAVGIPVAVRPAFVDLAA</sequence>
<evidence type="ECO:0000313" key="2">
    <source>
        <dbReference type="Proteomes" id="UP001296993"/>
    </source>
</evidence>
<evidence type="ECO:0000313" key="1">
    <source>
        <dbReference type="EMBL" id="MBP2385360.1"/>
    </source>
</evidence>
<protein>
    <submittedName>
        <fullName evidence="1">Uncharacterized protein</fullName>
    </submittedName>
</protein>
<dbReference type="Proteomes" id="UP001296993">
    <property type="component" value="Unassembled WGS sequence"/>
</dbReference>
<comment type="caution">
    <text evidence="1">The sequence shown here is derived from an EMBL/GenBank/DDBJ whole genome shotgun (WGS) entry which is preliminary data.</text>
</comment>
<proteinExistence type="predicted"/>
<accession>A0ABS4XA63</accession>
<dbReference type="EMBL" id="JAGIOF010000001">
    <property type="protein sequence ID" value="MBP2385360.1"/>
    <property type="molecule type" value="Genomic_DNA"/>
</dbReference>
<dbReference type="RefSeq" id="WP_209996169.1">
    <property type="nucleotide sequence ID" value="NZ_BAAAJY010000015.1"/>
</dbReference>
<reference evidence="1 2" key="1">
    <citation type="submission" date="2021-03" db="EMBL/GenBank/DDBJ databases">
        <title>Sequencing the genomes of 1000 actinobacteria strains.</title>
        <authorList>
            <person name="Klenk H.-P."/>
        </authorList>
    </citation>
    <scope>NUCLEOTIDE SEQUENCE [LARGE SCALE GENOMIC DNA]</scope>
    <source>
        <strain evidence="1 2">DSM 15797</strain>
    </source>
</reference>
<organism evidence="1 2">
    <name type="scientific">Paeniglutamicibacter kerguelensis</name>
    <dbReference type="NCBI Taxonomy" id="254788"/>
    <lineage>
        <taxon>Bacteria</taxon>
        <taxon>Bacillati</taxon>
        <taxon>Actinomycetota</taxon>
        <taxon>Actinomycetes</taxon>
        <taxon>Micrococcales</taxon>
        <taxon>Micrococcaceae</taxon>
        <taxon>Paeniglutamicibacter</taxon>
    </lineage>
</organism>
<gene>
    <name evidence="1" type="ORF">JOF47_000871</name>
</gene>